<dbReference type="EMBL" id="CP007141">
    <property type="protein sequence ID" value="AJC73185.1"/>
    <property type="molecule type" value="Genomic_DNA"/>
</dbReference>
<comment type="similarity">
    <text evidence="1 7">Belongs to the glyceraldehyde-3-phosphate dehydrogenase family.</text>
</comment>
<dbReference type="Proteomes" id="UP000077469">
    <property type="component" value="Chromosome"/>
</dbReference>
<name>A0A0X1KPE6_9THEM</name>
<dbReference type="NCBIfam" id="TIGR01534">
    <property type="entry name" value="GAPDH-I"/>
    <property type="match status" value="1"/>
</dbReference>
<dbReference type="CDD" id="cd18126">
    <property type="entry name" value="GAPDH_I_C"/>
    <property type="match status" value="1"/>
</dbReference>
<feature type="binding site" evidence="4">
    <location>
        <begin position="210"/>
        <end position="211"/>
    </location>
    <ligand>
        <name>D-glyceraldehyde 3-phosphate</name>
        <dbReference type="ChEBI" id="CHEBI:59776"/>
    </ligand>
</feature>
<dbReference type="InterPro" id="IPR036291">
    <property type="entry name" value="NAD(P)-bd_dom_sf"/>
</dbReference>
<evidence type="ECO:0000256" key="7">
    <source>
        <dbReference type="RuleBase" id="RU000397"/>
    </source>
</evidence>
<feature type="binding site" evidence="5">
    <location>
        <position position="120"/>
    </location>
    <ligand>
        <name>NAD(+)</name>
        <dbReference type="ChEBI" id="CHEBI:57540"/>
    </ligand>
</feature>
<feature type="active site" description="Nucleophile" evidence="3">
    <location>
        <position position="152"/>
    </location>
</feature>
<dbReference type="SUPFAM" id="SSF55347">
    <property type="entry name" value="Glyceraldehyde-3-phosphate dehydrogenase-like, C-terminal domain"/>
    <property type="match status" value="1"/>
</dbReference>
<keyword evidence="11" id="KW-1185">Reference proteome</keyword>
<dbReference type="InterPro" id="IPR020828">
    <property type="entry name" value="GlycerAld_3-P_DH_NAD(P)-bd"/>
</dbReference>
<evidence type="ECO:0000256" key="2">
    <source>
        <dbReference type="ARBA" id="ARBA00023002"/>
    </source>
</evidence>
<evidence type="ECO:0000313" key="10">
    <source>
        <dbReference type="EMBL" id="AJC73185.1"/>
    </source>
</evidence>
<dbReference type="PRINTS" id="PR00078">
    <property type="entry name" value="G3PDHDRGNASE"/>
</dbReference>
<dbReference type="FunFam" id="3.30.360.10:FF:000002">
    <property type="entry name" value="Glyceraldehyde-3-phosphate dehydrogenase"/>
    <property type="match status" value="1"/>
</dbReference>
<dbReference type="GO" id="GO:0050661">
    <property type="term" value="F:NADP binding"/>
    <property type="evidence" value="ECO:0007669"/>
    <property type="project" value="InterPro"/>
</dbReference>
<evidence type="ECO:0000256" key="4">
    <source>
        <dbReference type="PIRSR" id="PIRSR000149-2"/>
    </source>
</evidence>
<dbReference type="AlphaFoldDB" id="A0A0X1KPE6"/>
<reference evidence="10 11" key="1">
    <citation type="submission" date="2014-01" db="EMBL/GenBank/DDBJ databases">
        <title>Genome sequencing of Thermotog hypogea.</title>
        <authorList>
            <person name="Zhang X."/>
            <person name="Alvare G."/>
            <person name="Fristensky B."/>
            <person name="Chen L."/>
            <person name="Suen T."/>
            <person name="Chen Q."/>
            <person name="Ma K."/>
        </authorList>
    </citation>
    <scope>NUCLEOTIDE SEQUENCE [LARGE SCALE GENOMIC DNA]</scope>
    <source>
        <strain evidence="10 11">DSM 11164</strain>
    </source>
</reference>
<accession>A0A0X1KPE6</accession>
<feature type="binding site" evidence="4">
    <location>
        <position position="182"/>
    </location>
    <ligand>
        <name>D-glyceraldehyde 3-phosphate</name>
        <dbReference type="ChEBI" id="CHEBI:59776"/>
    </ligand>
</feature>
<dbReference type="FunFam" id="3.40.50.720:FF:000001">
    <property type="entry name" value="Glyceraldehyde-3-phosphate dehydrogenase"/>
    <property type="match status" value="1"/>
</dbReference>
<feature type="binding site" evidence="4">
    <location>
        <position position="233"/>
    </location>
    <ligand>
        <name>D-glyceraldehyde 3-phosphate</name>
        <dbReference type="ChEBI" id="CHEBI:59776"/>
    </ligand>
</feature>
<feature type="binding site" evidence="4">
    <location>
        <begin position="151"/>
        <end position="153"/>
    </location>
    <ligand>
        <name>D-glyceraldehyde 3-phosphate</name>
        <dbReference type="ChEBI" id="CHEBI:59776"/>
    </ligand>
</feature>
<evidence type="ECO:0000256" key="1">
    <source>
        <dbReference type="ARBA" id="ARBA00007406"/>
    </source>
</evidence>
<evidence type="ECO:0000256" key="6">
    <source>
        <dbReference type="PIRSR" id="PIRSR000149-4"/>
    </source>
</evidence>
<dbReference type="Pfam" id="PF02800">
    <property type="entry name" value="Gp_dh_C"/>
    <property type="match status" value="1"/>
</dbReference>
<dbReference type="InterPro" id="IPR006424">
    <property type="entry name" value="Glyceraldehyde-3-P_DH_1"/>
</dbReference>
<organism evidence="10 11">
    <name type="scientific">Pseudothermotoga hypogea DSM 11164 = NBRC 106472</name>
    <dbReference type="NCBI Taxonomy" id="1123384"/>
    <lineage>
        <taxon>Bacteria</taxon>
        <taxon>Thermotogati</taxon>
        <taxon>Thermotogota</taxon>
        <taxon>Thermotogae</taxon>
        <taxon>Thermotogales</taxon>
        <taxon>Thermotogaceae</taxon>
        <taxon>Pseudothermotoga</taxon>
    </lineage>
</organism>
<dbReference type="Gene3D" id="3.40.50.720">
    <property type="entry name" value="NAD(P)-binding Rossmann-like Domain"/>
    <property type="match status" value="1"/>
</dbReference>
<dbReference type="Gene3D" id="3.30.360.10">
    <property type="entry name" value="Dihydrodipicolinate Reductase, domain 2"/>
    <property type="match status" value="1"/>
</dbReference>
<evidence type="ECO:0000256" key="8">
    <source>
        <dbReference type="RuleBase" id="RU361160"/>
    </source>
</evidence>
<dbReference type="RefSeq" id="WP_031503621.1">
    <property type="nucleotide sequence ID" value="NC_022795.1"/>
</dbReference>
<dbReference type="SMART" id="SM00846">
    <property type="entry name" value="Gp_dh_N"/>
    <property type="match status" value="1"/>
</dbReference>
<protein>
    <recommendedName>
        <fullName evidence="8">Glyceraldehyde-3-phosphate dehydrogenase</fullName>
        <ecNumber evidence="8">1.2.1.-</ecNumber>
    </recommendedName>
</protein>
<dbReference type="KEGG" id="phy:AJ81_02045"/>
<dbReference type="InterPro" id="IPR020831">
    <property type="entry name" value="GlycerAld/Erythrose_P_DH"/>
</dbReference>
<feature type="binding site" evidence="5">
    <location>
        <begin position="10"/>
        <end position="11"/>
    </location>
    <ligand>
        <name>NAD(+)</name>
        <dbReference type="ChEBI" id="CHEBI:57540"/>
    </ligand>
</feature>
<evidence type="ECO:0000256" key="5">
    <source>
        <dbReference type="PIRSR" id="PIRSR000149-3"/>
    </source>
</evidence>
<dbReference type="PIRSF" id="PIRSF000149">
    <property type="entry name" value="GAP_DH"/>
    <property type="match status" value="1"/>
</dbReference>
<keyword evidence="5" id="KW-0547">Nucleotide-binding</keyword>
<keyword evidence="5" id="KW-0520">NAD</keyword>
<dbReference type="EC" id="1.2.1.-" evidence="8"/>
<evidence type="ECO:0000313" key="11">
    <source>
        <dbReference type="Proteomes" id="UP000077469"/>
    </source>
</evidence>
<dbReference type="InterPro" id="IPR020829">
    <property type="entry name" value="GlycerAld_3-P_DH_cat"/>
</dbReference>
<dbReference type="InterPro" id="IPR020830">
    <property type="entry name" value="GlycerAld_3-P_DH_AS"/>
</dbReference>
<feature type="binding site" evidence="5">
    <location>
        <position position="314"/>
    </location>
    <ligand>
        <name>NAD(+)</name>
        <dbReference type="ChEBI" id="CHEBI:57540"/>
    </ligand>
</feature>
<feature type="domain" description="Glyceraldehyde 3-phosphate dehydrogenase NAD(P) binding" evidence="9">
    <location>
        <begin position="1"/>
        <end position="152"/>
    </location>
</feature>
<evidence type="ECO:0000256" key="3">
    <source>
        <dbReference type="PIRSR" id="PIRSR000149-1"/>
    </source>
</evidence>
<evidence type="ECO:0000259" key="9">
    <source>
        <dbReference type="SMART" id="SM00846"/>
    </source>
</evidence>
<dbReference type="GO" id="GO:0006006">
    <property type="term" value="P:glucose metabolic process"/>
    <property type="evidence" value="ECO:0007669"/>
    <property type="project" value="InterPro"/>
</dbReference>
<gene>
    <name evidence="10" type="primary">gapA</name>
    <name evidence="10" type="ORF">AJ81_02045</name>
</gene>
<dbReference type="GO" id="GO:0051287">
    <property type="term" value="F:NAD binding"/>
    <property type="evidence" value="ECO:0007669"/>
    <property type="project" value="InterPro"/>
</dbReference>
<dbReference type="PROSITE" id="PS00071">
    <property type="entry name" value="GAPDH"/>
    <property type="match status" value="1"/>
</dbReference>
<dbReference type="OrthoDB" id="9803304at2"/>
<dbReference type="PANTHER" id="PTHR43148">
    <property type="entry name" value="GLYCERALDEHYDE-3-PHOSPHATE DEHYDROGENASE 2"/>
    <property type="match status" value="1"/>
</dbReference>
<dbReference type="GO" id="GO:0016620">
    <property type="term" value="F:oxidoreductase activity, acting on the aldehyde or oxo group of donors, NAD or NADP as acceptor"/>
    <property type="evidence" value="ECO:0007669"/>
    <property type="project" value="InterPro"/>
</dbReference>
<proteinExistence type="inferred from homology"/>
<dbReference type="CDD" id="cd05214">
    <property type="entry name" value="GAPDH_I_N"/>
    <property type="match status" value="1"/>
</dbReference>
<dbReference type="SUPFAM" id="SSF51735">
    <property type="entry name" value="NAD(P)-binding Rossmann-fold domains"/>
    <property type="match status" value="1"/>
</dbReference>
<feature type="site" description="Activates thiol group during catalysis" evidence="6">
    <location>
        <position position="179"/>
    </location>
</feature>
<dbReference type="STRING" id="1123384.AJ81_02045"/>
<feature type="binding site" evidence="5">
    <location>
        <position position="34"/>
    </location>
    <ligand>
        <name>NAD(+)</name>
        <dbReference type="ChEBI" id="CHEBI:57540"/>
    </ligand>
</feature>
<dbReference type="Pfam" id="PF00044">
    <property type="entry name" value="Gp_dh_N"/>
    <property type="match status" value="1"/>
</dbReference>
<dbReference type="PaxDb" id="1123384-AJ81_02045"/>
<sequence length="333" mass="36274">MRVAINGFGRIGRLVFREILKRNSSNIEVVAINDITDAATLAHLFKYDSVHKIYPGEVRTENDSIIIDGKAYKVFSEKDPAKLPWKDLGVDVVIESSGVFTDREKASLHLQAGAKKVVITAPAKGEGVTTIVIGCNEDKLTAEHDIISCASCTTNSIAPIIKVLHEKFNIENGFLTTVHAYTNDQRVLDLPHKDLRRARAAALSIIPTTTGAAKAVALVVPELKGKLDGVALRVPVPDGSISDFVALVSKETSIEEVNQVMKEACETRLKGIIAYNTDPIVSCDIIGTSYSGIFDATLTNVKGKLIKVFSWYDNEYGYSCRVVDTVELLAKLL</sequence>
<keyword evidence="2 8" id="KW-0560">Oxidoreductase</keyword>
<dbReference type="PATRIC" id="fig|1123384.7.peg.405"/>